<dbReference type="SUPFAM" id="SSF55961">
    <property type="entry name" value="Bet v1-like"/>
    <property type="match status" value="1"/>
</dbReference>
<dbReference type="InterPro" id="IPR044926">
    <property type="entry name" value="RGS_subdomain_2"/>
</dbReference>
<dbReference type="Proteomes" id="UP001431209">
    <property type="component" value="Unassembled WGS sequence"/>
</dbReference>
<dbReference type="InterPro" id="IPR036305">
    <property type="entry name" value="RGS_sf"/>
</dbReference>
<dbReference type="InterPro" id="IPR051213">
    <property type="entry name" value="START_lipid_transfer"/>
</dbReference>
<dbReference type="Gene3D" id="3.30.530.20">
    <property type="match status" value="1"/>
</dbReference>
<dbReference type="GO" id="GO:0005737">
    <property type="term" value="C:cytoplasm"/>
    <property type="evidence" value="ECO:0007669"/>
    <property type="project" value="UniProtKB-ARBA"/>
</dbReference>
<reference evidence="3 4" key="1">
    <citation type="submission" date="2024-03" db="EMBL/GenBank/DDBJ databases">
        <title>The Acrasis kona genome and developmental transcriptomes reveal deep origins of eukaryotic multicellular pathways.</title>
        <authorList>
            <person name="Sheikh S."/>
            <person name="Fu C.-J."/>
            <person name="Brown M.W."/>
            <person name="Baldauf S.L."/>
        </authorList>
    </citation>
    <scope>NUCLEOTIDE SEQUENCE [LARGE SCALE GENOMIC DNA]</scope>
    <source>
        <strain evidence="3 4">ATCC MYA-3509</strain>
    </source>
</reference>
<gene>
    <name evidence="3" type="ORF">AKO1_005518</name>
</gene>
<evidence type="ECO:0000313" key="3">
    <source>
        <dbReference type="EMBL" id="KAL0477679.1"/>
    </source>
</evidence>
<dbReference type="EMBL" id="JAOPGA020000217">
    <property type="protein sequence ID" value="KAL0477679.1"/>
    <property type="molecule type" value="Genomic_DNA"/>
</dbReference>
<feature type="compositionally biased region" description="Polar residues" evidence="1">
    <location>
        <begin position="8"/>
        <end position="20"/>
    </location>
</feature>
<comment type="caution">
    <text evidence="3">The sequence shown here is derived from an EMBL/GenBank/DDBJ whole genome shotgun (WGS) entry which is preliminary data.</text>
</comment>
<dbReference type="InterPro" id="IPR002913">
    <property type="entry name" value="START_lipid-bd_dom"/>
</dbReference>
<dbReference type="PANTHER" id="PTHR19308:SF14">
    <property type="entry name" value="START DOMAIN-CONTAINING PROTEIN"/>
    <property type="match status" value="1"/>
</dbReference>
<dbReference type="GO" id="GO:0008289">
    <property type="term" value="F:lipid binding"/>
    <property type="evidence" value="ECO:0007669"/>
    <property type="project" value="InterPro"/>
</dbReference>
<accession>A0AAW2YKM6</accession>
<evidence type="ECO:0000313" key="4">
    <source>
        <dbReference type="Proteomes" id="UP001431209"/>
    </source>
</evidence>
<dbReference type="Pfam" id="PF01852">
    <property type="entry name" value="START"/>
    <property type="match status" value="1"/>
</dbReference>
<dbReference type="CDD" id="cd00177">
    <property type="entry name" value="START"/>
    <property type="match status" value="1"/>
</dbReference>
<keyword evidence="4" id="KW-1185">Reference proteome</keyword>
<feature type="region of interest" description="Disordered" evidence="1">
    <location>
        <begin position="1"/>
        <end position="20"/>
    </location>
</feature>
<name>A0AAW2YKM6_9EUKA</name>
<proteinExistence type="predicted"/>
<feature type="domain" description="START" evidence="2">
    <location>
        <begin position="193"/>
        <end position="323"/>
    </location>
</feature>
<evidence type="ECO:0000259" key="2">
    <source>
        <dbReference type="PROSITE" id="PS50848"/>
    </source>
</evidence>
<organism evidence="3 4">
    <name type="scientific">Acrasis kona</name>
    <dbReference type="NCBI Taxonomy" id="1008807"/>
    <lineage>
        <taxon>Eukaryota</taxon>
        <taxon>Discoba</taxon>
        <taxon>Heterolobosea</taxon>
        <taxon>Tetramitia</taxon>
        <taxon>Eutetramitia</taxon>
        <taxon>Acrasidae</taxon>
        <taxon>Acrasis</taxon>
    </lineage>
</organism>
<dbReference type="PANTHER" id="PTHR19308">
    <property type="entry name" value="PHOSPHATIDYLCHOLINE TRANSFER PROTEIN"/>
    <property type="match status" value="1"/>
</dbReference>
<evidence type="ECO:0000256" key="1">
    <source>
        <dbReference type="SAM" id="MobiDB-lite"/>
    </source>
</evidence>
<dbReference type="AlphaFoldDB" id="A0AAW2YKM6"/>
<dbReference type="InterPro" id="IPR023393">
    <property type="entry name" value="START-like_dom_sf"/>
</dbReference>
<sequence>MSRKLTRMNRQPCLSTPTDDLNTSRSFDIQEVLSIKLLRDGLQSFSYKDDFSSPIHIYESIEEFKELPTGVKVVAQSILQLYLKPNINTLFQESDVSGIEKIISEDQNIPLTLFDQVQPIILSQIECDFQRFMCSKDFDPCMLFLTTQSASPTTKKEVAEKDEVDKNLGVLYDPNLIQVTQKDFDRVTCDIKDQDMWKSVYNSKERTVFVSKNPFYNGKKGLKKMKETGVIPFSVDECFNTYIDNACITKVEKEIKKITEIDYVESTSHALTVLRFQYKLPFFLSNRDFCLIHSAKRYGDGYIMIRKSVNHPDCPTHKNYIRAVATGGIVFEKIDEHTTRYTQTYYADYSGWLTASVFNKIVESRDNTWHDAMIKCCSLRRLEGSGRPILSNRIADTLRYNDRMTRPQCAI</sequence>
<dbReference type="Gene3D" id="1.10.167.10">
    <property type="entry name" value="Regulator of G-protein Signalling 4, domain 2"/>
    <property type="match status" value="1"/>
</dbReference>
<protein>
    <submittedName>
        <fullName evidence="3">Star</fullName>
    </submittedName>
</protein>
<dbReference type="PROSITE" id="PS50848">
    <property type="entry name" value="START"/>
    <property type="match status" value="1"/>
</dbReference>
<dbReference type="SUPFAM" id="SSF48097">
    <property type="entry name" value="Regulator of G-protein signaling, RGS"/>
    <property type="match status" value="1"/>
</dbReference>